<accession>A0A7R9FVV0</accession>
<sequence>MASLVLTAVSQYLAAELNTTSALANYATEAGEWQSEVQSARAKAVLPFPPTETRGLSPLTLTGMNEHHLSAHSMLVNPASVIVQNAAVSVAPLSVELNTTSSLANYATEAVISLYVSVVSGPLDTMHACSGSLLANSHSIARKYLPLHD</sequence>
<evidence type="ECO:0000313" key="1">
    <source>
        <dbReference type="EMBL" id="CAD7257015.1"/>
    </source>
</evidence>
<protein>
    <submittedName>
        <fullName evidence="1">Uncharacterized protein</fullName>
    </submittedName>
</protein>
<organism evidence="1">
    <name type="scientific">Timema shepardi</name>
    <name type="common">Walking stick</name>
    <dbReference type="NCBI Taxonomy" id="629360"/>
    <lineage>
        <taxon>Eukaryota</taxon>
        <taxon>Metazoa</taxon>
        <taxon>Ecdysozoa</taxon>
        <taxon>Arthropoda</taxon>
        <taxon>Hexapoda</taxon>
        <taxon>Insecta</taxon>
        <taxon>Pterygota</taxon>
        <taxon>Neoptera</taxon>
        <taxon>Polyneoptera</taxon>
        <taxon>Phasmatodea</taxon>
        <taxon>Timematodea</taxon>
        <taxon>Timematoidea</taxon>
        <taxon>Timematidae</taxon>
        <taxon>Timema</taxon>
    </lineage>
</organism>
<reference evidence="1" key="1">
    <citation type="submission" date="2020-11" db="EMBL/GenBank/DDBJ databases">
        <authorList>
            <person name="Tran Van P."/>
        </authorList>
    </citation>
    <scope>NUCLEOTIDE SEQUENCE</scope>
</reference>
<gene>
    <name evidence="1" type="ORF">TSIB3V08_LOCUS1290</name>
</gene>
<proteinExistence type="predicted"/>
<dbReference type="EMBL" id="OC000351">
    <property type="protein sequence ID" value="CAD7257015.1"/>
    <property type="molecule type" value="Genomic_DNA"/>
</dbReference>
<name>A0A7R9FVV0_TIMSH</name>
<dbReference type="AlphaFoldDB" id="A0A7R9FVV0"/>